<reference evidence="3" key="1">
    <citation type="submission" date="2016-11" db="UniProtKB">
        <authorList>
            <consortium name="WormBaseParasite"/>
        </authorList>
    </citation>
    <scope>IDENTIFICATION</scope>
</reference>
<sequence>MKVAVFFLLLVFFIVPAQSVKGDCYWGACHWAAFGGNTRNNCIVPNYKNTKYETCPEYSFWYVRQFCCDQSE</sequence>
<proteinExistence type="predicted"/>
<feature type="chain" id="PRO_5009311694" evidence="1">
    <location>
        <begin position="20"/>
        <end position="72"/>
    </location>
</feature>
<dbReference type="AlphaFoldDB" id="A0A1I7Y0I2"/>
<protein>
    <submittedName>
        <fullName evidence="3">Chitin-binding type-2 domain-containing protein</fullName>
    </submittedName>
</protein>
<dbReference type="WBParaSite" id="L893_g1135.t1">
    <property type="protein sequence ID" value="L893_g1135.t1"/>
    <property type="gene ID" value="L893_g1135"/>
</dbReference>
<evidence type="ECO:0000313" key="2">
    <source>
        <dbReference type="Proteomes" id="UP000095287"/>
    </source>
</evidence>
<evidence type="ECO:0000256" key="1">
    <source>
        <dbReference type="SAM" id="SignalP"/>
    </source>
</evidence>
<keyword evidence="1" id="KW-0732">Signal</keyword>
<keyword evidence="2" id="KW-1185">Reference proteome</keyword>
<feature type="signal peptide" evidence="1">
    <location>
        <begin position="1"/>
        <end position="19"/>
    </location>
</feature>
<evidence type="ECO:0000313" key="3">
    <source>
        <dbReference type="WBParaSite" id="L893_g1135.t1"/>
    </source>
</evidence>
<organism evidence="2 3">
    <name type="scientific">Steinernema glaseri</name>
    <dbReference type="NCBI Taxonomy" id="37863"/>
    <lineage>
        <taxon>Eukaryota</taxon>
        <taxon>Metazoa</taxon>
        <taxon>Ecdysozoa</taxon>
        <taxon>Nematoda</taxon>
        <taxon>Chromadorea</taxon>
        <taxon>Rhabditida</taxon>
        <taxon>Tylenchina</taxon>
        <taxon>Panagrolaimomorpha</taxon>
        <taxon>Strongyloidoidea</taxon>
        <taxon>Steinernematidae</taxon>
        <taxon>Steinernema</taxon>
    </lineage>
</organism>
<name>A0A1I7Y0I2_9BILA</name>
<dbReference type="Proteomes" id="UP000095287">
    <property type="component" value="Unplaced"/>
</dbReference>
<accession>A0A1I7Y0I2</accession>